<dbReference type="SUPFAM" id="SSF50978">
    <property type="entry name" value="WD40 repeat-like"/>
    <property type="match status" value="1"/>
</dbReference>
<keyword evidence="4" id="KW-0812">Transmembrane</keyword>
<keyword evidence="1 3" id="KW-0853">WD repeat</keyword>
<evidence type="ECO:0000256" key="1">
    <source>
        <dbReference type="ARBA" id="ARBA00022574"/>
    </source>
</evidence>
<proteinExistence type="predicted"/>
<dbReference type="EMBL" id="JBBNAF010000002">
    <property type="protein sequence ID" value="KAK9163054.1"/>
    <property type="molecule type" value="Genomic_DNA"/>
</dbReference>
<dbReference type="PROSITE" id="PS50082">
    <property type="entry name" value="WD_REPEATS_2"/>
    <property type="match status" value="1"/>
</dbReference>
<name>A0AAP0L597_9MAGN</name>
<reference evidence="5 6" key="1">
    <citation type="submission" date="2024-01" db="EMBL/GenBank/DDBJ databases">
        <title>Genome assemblies of Stephania.</title>
        <authorList>
            <person name="Yang L."/>
        </authorList>
    </citation>
    <scope>NUCLEOTIDE SEQUENCE [LARGE SCALE GENOMIC DNA]</scope>
    <source>
        <strain evidence="5">YNDBR</strain>
        <tissue evidence="5">Leaf</tissue>
    </source>
</reference>
<dbReference type="PANTHER" id="PTHR19857:SF8">
    <property type="entry name" value="ANGIO-ASSOCIATED MIGRATORY CELL PROTEIN"/>
    <property type="match status" value="1"/>
</dbReference>
<dbReference type="AlphaFoldDB" id="A0AAP0L597"/>
<keyword evidence="4" id="KW-1133">Transmembrane helix</keyword>
<dbReference type="Proteomes" id="UP001420932">
    <property type="component" value="Unassembled WGS sequence"/>
</dbReference>
<evidence type="ECO:0000313" key="5">
    <source>
        <dbReference type="EMBL" id="KAK9163054.1"/>
    </source>
</evidence>
<keyword evidence="6" id="KW-1185">Reference proteome</keyword>
<keyword evidence="4" id="KW-0472">Membrane</keyword>
<dbReference type="InterPro" id="IPR051179">
    <property type="entry name" value="WD_repeat_multifunction"/>
</dbReference>
<evidence type="ECO:0000256" key="2">
    <source>
        <dbReference type="ARBA" id="ARBA00022737"/>
    </source>
</evidence>
<evidence type="ECO:0000256" key="3">
    <source>
        <dbReference type="PROSITE-ProRule" id="PRU00221"/>
    </source>
</evidence>
<dbReference type="PANTHER" id="PTHR19857">
    <property type="entry name" value="MITOCHONDRIAL DIVISION PROTEIN 1-RELATED"/>
    <property type="match status" value="1"/>
</dbReference>
<dbReference type="InterPro" id="IPR036322">
    <property type="entry name" value="WD40_repeat_dom_sf"/>
</dbReference>
<comment type="caution">
    <text evidence="5">The sequence shown here is derived from an EMBL/GenBank/DDBJ whole genome shotgun (WGS) entry which is preliminary data.</text>
</comment>
<keyword evidence="2" id="KW-0677">Repeat</keyword>
<evidence type="ECO:0000256" key="4">
    <source>
        <dbReference type="SAM" id="Phobius"/>
    </source>
</evidence>
<organism evidence="5 6">
    <name type="scientific">Stephania yunnanensis</name>
    <dbReference type="NCBI Taxonomy" id="152371"/>
    <lineage>
        <taxon>Eukaryota</taxon>
        <taxon>Viridiplantae</taxon>
        <taxon>Streptophyta</taxon>
        <taxon>Embryophyta</taxon>
        <taxon>Tracheophyta</taxon>
        <taxon>Spermatophyta</taxon>
        <taxon>Magnoliopsida</taxon>
        <taxon>Ranunculales</taxon>
        <taxon>Menispermaceae</taxon>
        <taxon>Menispermoideae</taxon>
        <taxon>Cissampelideae</taxon>
        <taxon>Stephania</taxon>
    </lineage>
</organism>
<dbReference type="Gene3D" id="2.130.10.10">
    <property type="entry name" value="YVTN repeat-like/Quinoprotein amine dehydrogenase"/>
    <property type="match status" value="1"/>
</dbReference>
<accession>A0AAP0L597</accession>
<dbReference type="PROSITE" id="PS50294">
    <property type="entry name" value="WD_REPEATS_REGION"/>
    <property type="match status" value="1"/>
</dbReference>
<feature type="repeat" description="WD" evidence="3">
    <location>
        <begin position="149"/>
        <end position="177"/>
    </location>
</feature>
<dbReference type="InterPro" id="IPR015943">
    <property type="entry name" value="WD40/YVTN_repeat-like_dom_sf"/>
</dbReference>
<evidence type="ECO:0000313" key="6">
    <source>
        <dbReference type="Proteomes" id="UP001420932"/>
    </source>
</evidence>
<gene>
    <name evidence="5" type="ORF">Syun_003956</name>
</gene>
<protein>
    <submittedName>
        <fullName evidence="5">Uncharacterized protein</fullName>
    </submittedName>
</protein>
<dbReference type="InterPro" id="IPR001680">
    <property type="entry name" value="WD40_rpt"/>
</dbReference>
<feature type="transmembrane region" description="Helical" evidence="4">
    <location>
        <begin position="88"/>
        <end position="107"/>
    </location>
</feature>
<sequence length="177" mass="19696">MDDASMMRLTRRKVSHHEEDEDEIREVFLDDENIIHEVDVDEEDLPNAEEDAGMDPDMVESRDRVLVEEAATAVGITVEAMVRMSLKAVVVGAAILLCSYSFALFNLRHSELYSNACALFRSKIGSNQRGSDDKGFLWRIGQGDWAQDLQGHKVSISCLNFSATGQLLAYVSLDGLV</sequence>